<dbReference type="Proteomes" id="UP000637643">
    <property type="component" value="Unassembled WGS sequence"/>
</dbReference>
<gene>
    <name evidence="1" type="ORF">GCM10010912_69570</name>
</gene>
<comment type="caution">
    <text evidence="1">The sequence shown here is derived from an EMBL/GenBank/DDBJ whole genome shotgun (WGS) entry which is preliminary data.</text>
</comment>
<evidence type="ECO:0000313" key="1">
    <source>
        <dbReference type="EMBL" id="GGG15235.1"/>
    </source>
</evidence>
<dbReference type="AlphaFoldDB" id="A0A917FZH0"/>
<accession>A0A917FZH0</accession>
<sequence length="57" mass="6511">MNYWAGEANKLRDRMRKAGFSESDIMQSGDYTIPESVVMAIVKSSTNNWVRVITVKE</sequence>
<organism evidence="1 2">
    <name type="scientific">Paenibacillus albidus</name>
    <dbReference type="NCBI Taxonomy" id="2041023"/>
    <lineage>
        <taxon>Bacteria</taxon>
        <taxon>Bacillati</taxon>
        <taxon>Bacillota</taxon>
        <taxon>Bacilli</taxon>
        <taxon>Bacillales</taxon>
        <taxon>Paenibacillaceae</taxon>
        <taxon>Paenibacillus</taxon>
    </lineage>
</organism>
<proteinExistence type="predicted"/>
<protein>
    <submittedName>
        <fullName evidence="1">Uncharacterized protein</fullName>
    </submittedName>
</protein>
<dbReference type="RefSeq" id="WP_189032832.1">
    <property type="nucleotide sequence ID" value="NZ_BMKR01000087.1"/>
</dbReference>
<name>A0A917FZH0_9BACL</name>
<keyword evidence="2" id="KW-1185">Reference proteome</keyword>
<evidence type="ECO:0000313" key="2">
    <source>
        <dbReference type="Proteomes" id="UP000637643"/>
    </source>
</evidence>
<reference evidence="1" key="2">
    <citation type="submission" date="2020-09" db="EMBL/GenBank/DDBJ databases">
        <authorList>
            <person name="Sun Q."/>
            <person name="Zhou Y."/>
        </authorList>
    </citation>
    <scope>NUCLEOTIDE SEQUENCE</scope>
    <source>
        <strain evidence="1">CGMCC 1.16134</strain>
    </source>
</reference>
<reference evidence="1" key="1">
    <citation type="journal article" date="2014" name="Int. J. Syst. Evol. Microbiol.">
        <title>Complete genome sequence of Corynebacterium casei LMG S-19264T (=DSM 44701T), isolated from a smear-ripened cheese.</title>
        <authorList>
            <consortium name="US DOE Joint Genome Institute (JGI-PGF)"/>
            <person name="Walter F."/>
            <person name="Albersmeier A."/>
            <person name="Kalinowski J."/>
            <person name="Ruckert C."/>
        </authorList>
    </citation>
    <scope>NUCLEOTIDE SEQUENCE</scope>
    <source>
        <strain evidence="1">CGMCC 1.16134</strain>
    </source>
</reference>
<dbReference type="EMBL" id="BMKR01000087">
    <property type="protein sequence ID" value="GGG15235.1"/>
    <property type="molecule type" value="Genomic_DNA"/>
</dbReference>